<dbReference type="SUPFAM" id="SSF50249">
    <property type="entry name" value="Nucleic acid-binding proteins"/>
    <property type="match status" value="1"/>
</dbReference>
<keyword evidence="4" id="KW-0963">Cytoplasm</keyword>
<gene>
    <name evidence="4" type="primary">infA</name>
    <name evidence="7" type="ORF">A3J64_02715</name>
</gene>
<dbReference type="STRING" id="1801997.A3J64_02715"/>
<keyword evidence="4" id="KW-0694">RNA-binding</keyword>
<dbReference type="GO" id="GO:0005829">
    <property type="term" value="C:cytosol"/>
    <property type="evidence" value="ECO:0007669"/>
    <property type="project" value="TreeGrafter"/>
</dbReference>
<reference evidence="7 8" key="1">
    <citation type="journal article" date="2016" name="Nat. Commun.">
        <title>Thousands of microbial genomes shed light on interconnected biogeochemical processes in an aquifer system.</title>
        <authorList>
            <person name="Anantharaman K."/>
            <person name="Brown C.T."/>
            <person name="Hug L.A."/>
            <person name="Sharon I."/>
            <person name="Castelle C.J."/>
            <person name="Probst A.J."/>
            <person name="Thomas B.C."/>
            <person name="Singh A."/>
            <person name="Wilkins M.J."/>
            <person name="Karaoz U."/>
            <person name="Brodie E.L."/>
            <person name="Williams K.H."/>
            <person name="Hubbard S.S."/>
            <person name="Banfield J.F."/>
        </authorList>
    </citation>
    <scope>NUCLEOTIDE SEQUENCE [LARGE SCALE GENOMIC DNA]</scope>
</reference>
<dbReference type="EMBL" id="MHNB01000025">
    <property type="protein sequence ID" value="OGZ36513.1"/>
    <property type="molecule type" value="Genomic_DNA"/>
</dbReference>
<dbReference type="PROSITE" id="PS50832">
    <property type="entry name" value="S1_IF1_TYPE"/>
    <property type="match status" value="1"/>
</dbReference>
<dbReference type="CDD" id="cd04451">
    <property type="entry name" value="S1_IF1"/>
    <property type="match status" value="1"/>
</dbReference>
<dbReference type="NCBIfam" id="TIGR00008">
    <property type="entry name" value="infA"/>
    <property type="match status" value="1"/>
</dbReference>
<evidence type="ECO:0000256" key="2">
    <source>
        <dbReference type="ARBA" id="ARBA00022540"/>
    </source>
</evidence>
<organism evidence="7 8">
    <name type="scientific">Candidatus Portnoybacteria bacterium RIFCSPHIGHO2_12_FULL_38_9</name>
    <dbReference type="NCBI Taxonomy" id="1801997"/>
    <lineage>
        <taxon>Bacteria</taxon>
        <taxon>Candidatus Portnoyibacteriota</taxon>
    </lineage>
</organism>
<comment type="similarity">
    <text evidence="1 4">Belongs to the IF-1 family.</text>
</comment>
<evidence type="ECO:0000259" key="6">
    <source>
        <dbReference type="PROSITE" id="PS50832"/>
    </source>
</evidence>
<evidence type="ECO:0000256" key="4">
    <source>
        <dbReference type="HAMAP-Rule" id="MF_00075"/>
    </source>
</evidence>
<comment type="function">
    <text evidence="4">One of the essential components for the initiation of protein synthesis. Stabilizes the binding of IF-2 and IF-3 on the 30S subunit to which N-formylmethionyl-tRNA(fMet) subsequently binds. Helps modulate mRNA selection, yielding the 30S pre-initiation complex (PIC). Upon addition of the 50S ribosomal subunit IF-1, IF-2 and IF-3 are released leaving the mature 70S translation initiation complex.</text>
</comment>
<evidence type="ECO:0000313" key="8">
    <source>
        <dbReference type="Proteomes" id="UP000177061"/>
    </source>
</evidence>
<evidence type="ECO:0000256" key="5">
    <source>
        <dbReference type="NCBIfam" id="TIGR00008"/>
    </source>
</evidence>
<dbReference type="InterPro" id="IPR012340">
    <property type="entry name" value="NA-bd_OB-fold"/>
</dbReference>
<dbReference type="Proteomes" id="UP000177061">
    <property type="component" value="Unassembled WGS sequence"/>
</dbReference>
<evidence type="ECO:0000256" key="1">
    <source>
        <dbReference type="ARBA" id="ARBA00010939"/>
    </source>
</evidence>
<comment type="caution">
    <text evidence="7">The sequence shown here is derived from an EMBL/GenBank/DDBJ whole genome shotgun (WGS) entry which is preliminary data.</text>
</comment>
<comment type="subunit">
    <text evidence="4">Component of the 30S ribosomal translation pre-initiation complex which assembles on the 30S ribosome in the order IF-2 and IF-3, IF-1 and N-formylmethionyl-tRNA(fMet); mRNA recruitment can occur at any time during PIC assembly.</text>
</comment>
<feature type="domain" description="S1-like" evidence="6">
    <location>
        <begin position="11"/>
        <end position="80"/>
    </location>
</feature>
<dbReference type="GO" id="GO:0003743">
    <property type="term" value="F:translation initiation factor activity"/>
    <property type="evidence" value="ECO:0007669"/>
    <property type="project" value="UniProtKB-UniRule"/>
</dbReference>
<sequence length="80" mass="9175">MRGAGQLVPQNKEKNIQEGVVVENLPNTTFRVKLDNGQEILAHLSGRMRLNFIRILLGDRVKVELSPYDQKKGRIVYRSK</sequence>
<dbReference type="SMART" id="SM00316">
    <property type="entry name" value="S1"/>
    <property type="match status" value="1"/>
</dbReference>
<dbReference type="HAMAP" id="MF_00075">
    <property type="entry name" value="IF_1"/>
    <property type="match status" value="1"/>
</dbReference>
<dbReference type="InterPro" id="IPR006196">
    <property type="entry name" value="RNA-binding_domain_S1_IF1"/>
</dbReference>
<keyword evidence="3 4" id="KW-0648">Protein biosynthesis</keyword>
<dbReference type="GO" id="GO:0019843">
    <property type="term" value="F:rRNA binding"/>
    <property type="evidence" value="ECO:0007669"/>
    <property type="project" value="UniProtKB-UniRule"/>
</dbReference>
<comment type="subcellular location">
    <subcellularLocation>
        <location evidence="4">Cytoplasm</location>
    </subcellularLocation>
</comment>
<protein>
    <recommendedName>
        <fullName evidence="4 5">Translation initiation factor IF-1</fullName>
    </recommendedName>
</protein>
<dbReference type="GO" id="GO:0043022">
    <property type="term" value="F:ribosome binding"/>
    <property type="evidence" value="ECO:0007669"/>
    <property type="project" value="UniProtKB-UniRule"/>
</dbReference>
<proteinExistence type="inferred from homology"/>
<evidence type="ECO:0000256" key="3">
    <source>
        <dbReference type="ARBA" id="ARBA00022917"/>
    </source>
</evidence>
<dbReference type="InterPro" id="IPR004368">
    <property type="entry name" value="TIF_IF1"/>
</dbReference>
<dbReference type="InterPro" id="IPR003029">
    <property type="entry name" value="S1_domain"/>
</dbReference>
<dbReference type="FunFam" id="2.40.50.140:FF:000002">
    <property type="entry name" value="Translation initiation factor IF-1"/>
    <property type="match status" value="1"/>
</dbReference>
<evidence type="ECO:0000313" key="7">
    <source>
        <dbReference type="EMBL" id="OGZ36513.1"/>
    </source>
</evidence>
<dbReference type="PANTHER" id="PTHR33370">
    <property type="entry name" value="TRANSLATION INITIATION FACTOR IF-1, CHLOROPLASTIC"/>
    <property type="match status" value="1"/>
</dbReference>
<accession>A0A1G2FEN9</accession>
<name>A0A1G2FEN9_9BACT</name>
<keyword evidence="2 4" id="KW-0396">Initiation factor</keyword>
<dbReference type="Pfam" id="PF01176">
    <property type="entry name" value="eIF-1a"/>
    <property type="match status" value="1"/>
</dbReference>
<dbReference type="PANTHER" id="PTHR33370:SF1">
    <property type="entry name" value="TRANSLATION INITIATION FACTOR IF-1, CHLOROPLASTIC"/>
    <property type="match status" value="1"/>
</dbReference>
<dbReference type="Gene3D" id="2.40.50.140">
    <property type="entry name" value="Nucleic acid-binding proteins"/>
    <property type="match status" value="1"/>
</dbReference>
<dbReference type="AlphaFoldDB" id="A0A1G2FEN9"/>
<keyword evidence="4" id="KW-0699">rRNA-binding</keyword>